<dbReference type="AlphaFoldDB" id="A0A8R7TLF0"/>
<keyword evidence="3" id="KW-1185">Reference proteome</keyword>
<keyword evidence="1" id="KW-1133">Transmembrane helix</keyword>
<evidence type="ECO:0000313" key="2">
    <source>
        <dbReference type="EnsemblPlants" id="TuG1812G0200004715.01.T02"/>
    </source>
</evidence>
<keyword evidence="1" id="KW-0812">Transmembrane</keyword>
<organism evidence="2 3">
    <name type="scientific">Triticum urartu</name>
    <name type="common">Red wild einkorn</name>
    <name type="synonym">Crithodium urartu</name>
    <dbReference type="NCBI Taxonomy" id="4572"/>
    <lineage>
        <taxon>Eukaryota</taxon>
        <taxon>Viridiplantae</taxon>
        <taxon>Streptophyta</taxon>
        <taxon>Embryophyta</taxon>
        <taxon>Tracheophyta</taxon>
        <taxon>Spermatophyta</taxon>
        <taxon>Magnoliopsida</taxon>
        <taxon>Liliopsida</taxon>
        <taxon>Poales</taxon>
        <taxon>Poaceae</taxon>
        <taxon>BOP clade</taxon>
        <taxon>Pooideae</taxon>
        <taxon>Triticodae</taxon>
        <taxon>Triticeae</taxon>
        <taxon>Triticinae</taxon>
        <taxon>Triticum</taxon>
    </lineage>
</organism>
<reference evidence="2" key="2">
    <citation type="submission" date="2018-03" db="EMBL/GenBank/DDBJ databases">
        <title>The Triticum urartu genome reveals the dynamic nature of wheat genome evolution.</title>
        <authorList>
            <person name="Ling H."/>
            <person name="Ma B."/>
            <person name="Shi X."/>
            <person name="Liu H."/>
            <person name="Dong L."/>
            <person name="Sun H."/>
            <person name="Cao Y."/>
            <person name="Gao Q."/>
            <person name="Zheng S."/>
            <person name="Li Y."/>
            <person name="Yu Y."/>
            <person name="Du H."/>
            <person name="Qi M."/>
            <person name="Li Y."/>
            <person name="Yu H."/>
            <person name="Cui Y."/>
            <person name="Wang N."/>
            <person name="Chen C."/>
            <person name="Wu H."/>
            <person name="Zhao Y."/>
            <person name="Zhang J."/>
            <person name="Li Y."/>
            <person name="Zhou W."/>
            <person name="Zhang B."/>
            <person name="Hu W."/>
            <person name="Eijk M."/>
            <person name="Tang J."/>
            <person name="Witsenboer H."/>
            <person name="Zhao S."/>
            <person name="Li Z."/>
            <person name="Zhang A."/>
            <person name="Wang D."/>
            <person name="Liang C."/>
        </authorList>
    </citation>
    <scope>NUCLEOTIDE SEQUENCE [LARGE SCALE GENOMIC DNA]</scope>
    <source>
        <strain evidence="2">cv. G1812</strain>
    </source>
</reference>
<gene>
    <name evidence="2" type="primary">LOC125539467</name>
</gene>
<feature type="transmembrane region" description="Helical" evidence="1">
    <location>
        <begin position="91"/>
        <end position="109"/>
    </location>
</feature>
<keyword evidence="1" id="KW-0472">Membrane</keyword>
<dbReference type="EnsemblPlants" id="TuG1812G0200004715.01.T02">
    <property type="protein sequence ID" value="TuG1812G0200004715.01.T02"/>
    <property type="gene ID" value="TuG1812G0200004715.01"/>
</dbReference>
<sequence>MQRACQMHQSDISAQHRLLRRTQLKKMGLRGMACWHHSQLDGRAMMCIRWLLRDLRLRLSNSALYCICLLCYFACNVTFDFGNGSLRCSLLYAMVVSYVSMFALYNVNLNMQGSYVYDINGNKYLDSLAGLW</sequence>
<reference evidence="3" key="1">
    <citation type="journal article" date="2013" name="Nature">
        <title>Draft genome of the wheat A-genome progenitor Triticum urartu.</title>
        <authorList>
            <person name="Ling H.Q."/>
            <person name="Zhao S."/>
            <person name="Liu D."/>
            <person name="Wang J."/>
            <person name="Sun H."/>
            <person name="Zhang C."/>
            <person name="Fan H."/>
            <person name="Li D."/>
            <person name="Dong L."/>
            <person name="Tao Y."/>
            <person name="Gao C."/>
            <person name="Wu H."/>
            <person name="Li Y."/>
            <person name="Cui Y."/>
            <person name="Guo X."/>
            <person name="Zheng S."/>
            <person name="Wang B."/>
            <person name="Yu K."/>
            <person name="Liang Q."/>
            <person name="Yang W."/>
            <person name="Lou X."/>
            <person name="Chen J."/>
            <person name="Feng M."/>
            <person name="Jian J."/>
            <person name="Zhang X."/>
            <person name="Luo G."/>
            <person name="Jiang Y."/>
            <person name="Liu J."/>
            <person name="Wang Z."/>
            <person name="Sha Y."/>
            <person name="Zhang B."/>
            <person name="Wu H."/>
            <person name="Tang D."/>
            <person name="Shen Q."/>
            <person name="Xue P."/>
            <person name="Zou S."/>
            <person name="Wang X."/>
            <person name="Liu X."/>
            <person name="Wang F."/>
            <person name="Yang Y."/>
            <person name="An X."/>
            <person name="Dong Z."/>
            <person name="Zhang K."/>
            <person name="Zhang X."/>
            <person name="Luo M.C."/>
            <person name="Dvorak J."/>
            <person name="Tong Y."/>
            <person name="Wang J."/>
            <person name="Yang H."/>
            <person name="Li Z."/>
            <person name="Wang D."/>
            <person name="Zhang A."/>
            <person name="Wang J."/>
        </authorList>
    </citation>
    <scope>NUCLEOTIDE SEQUENCE</scope>
    <source>
        <strain evidence="3">cv. G1812</strain>
    </source>
</reference>
<proteinExistence type="predicted"/>
<feature type="transmembrane region" description="Helical" evidence="1">
    <location>
        <begin position="59"/>
        <end position="79"/>
    </location>
</feature>
<evidence type="ECO:0000256" key="1">
    <source>
        <dbReference type="SAM" id="Phobius"/>
    </source>
</evidence>
<reference evidence="2" key="3">
    <citation type="submission" date="2022-06" db="UniProtKB">
        <authorList>
            <consortium name="EnsemblPlants"/>
        </authorList>
    </citation>
    <scope>IDENTIFICATION</scope>
</reference>
<name>A0A8R7TLF0_TRIUA</name>
<accession>A0A8R7TLF0</accession>
<dbReference type="Proteomes" id="UP000015106">
    <property type="component" value="Chromosome 2"/>
</dbReference>
<protein>
    <submittedName>
        <fullName evidence="2">Uncharacterized protein</fullName>
    </submittedName>
</protein>
<evidence type="ECO:0000313" key="3">
    <source>
        <dbReference type="Proteomes" id="UP000015106"/>
    </source>
</evidence>
<dbReference type="Gramene" id="TuG1812G0200004715.01.T02">
    <property type="protein sequence ID" value="TuG1812G0200004715.01.T02"/>
    <property type="gene ID" value="TuG1812G0200004715.01"/>
</dbReference>